<reference evidence="13 14" key="1">
    <citation type="submission" date="2018-09" db="EMBL/GenBank/DDBJ databases">
        <title>Streptomyces sp. nov. DS1-2, an endophytic actinomycete isolated from roots of Dendrobium scabrilingue.</title>
        <authorList>
            <person name="Kuncharoen N."/>
            <person name="Kudo T."/>
            <person name="Ohkuma M."/>
            <person name="Yuki M."/>
            <person name="Tanasupawat S."/>
        </authorList>
    </citation>
    <scope>NUCLEOTIDE SEQUENCE [LARGE SCALE GENOMIC DNA]</scope>
    <source>
        <strain evidence="11 14">AZ1-7</strain>
        <strain evidence="12 13">DS1-2</strain>
    </source>
</reference>
<evidence type="ECO:0000256" key="4">
    <source>
        <dbReference type="ARBA" id="ARBA00022692"/>
    </source>
</evidence>
<feature type="transmembrane region" description="Helical" evidence="9">
    <location>
        <begin position="430"/>
        <end position="448"/>
    </location>
</feature>
<keyword evidence="3" id="KW-1003">Cell membrane</keyword>
<feature type="region of interest" description="Disordered" evidence="8">
    <location>
        <begin position="492"/>
        <end position="516"/>
    </location>
</feature>
<dbReference type="GO" id="GO:0022857">
    <property type="term" value="F:transmembrane transporter activity"/>
    <property type="evidence" value="ECO:0007669"/>
    <property type="project" value="InterPro"/>
</dbReference>
<feature type="transmembrane region" description="Helical" evidence="9">
    <location>
        <begin position="132"/>
        <end position="152"/>
    </location>
</feature>
<keyword evidence="4 9" id="KW-0812">Transmembrane</keyword>
<evidence type="ECO:0000256" key="3">
    <source>
        <dbReference type="ARBA" id="ARBA00022475"/>
    </source>
</evidence>
<feature type="compositionally biased region" description="Basic and acidic residues" evidence="8">
    <location>
        <begin position="1"/>
        <end position="17"/>
    </location>
</feature>
<organism evidence="11 14">
    <name type="scientific">Streptomyces radicis</name>
    <dbReference type="NCBI Taxonomy" id="1750517"/>
    <lineage>
        <taxon>Bacteria</taxon>
        <taxon>Bacillati</taxon>
        <taxon>Actinomycetota</taxon>
        <taxon>Actinomycetes</taxon>
        <taxon>Kitasatosporales</taxon>
        <taxon>Streptomycetaceae</taxon>
        <taxon>Streptomyces</taxon>
    </lineage>
</organism>
<feature type="transmembrane region" description="Helical" evidence="9">
    <location>
        <begin position="193"/>
        <end position="211"/>
    </location>
</feature>
<evidence type="ECO:0000313" key="13">
    <source>
        <dbReference type="Proteomes" id="UP000268652"/>
    </source>
</evidence>
<dbReference type="CDD" id="cd17321">
    <property type="entry name" value="MFS_MMR_MDR_like"/>
    <property type="match status" value="1"/>
</dbReference>
<feature type="transmembrane region" description="Helical" evidence="9">
    <location>
        <begin position="37"/>
        <end position="59"/>
    </location>
</feature>
<feature type="region of interest" description="Disordered" evidence="8">
    <location>
        <begin position="1"/>
        <end position="30"/>
    </location>
</feature>
<feature type="transmembrane region" description="Helical" evidence="9">
    <location>
        <begin position="294"/>
        <end position="313"/>
    </location>
</feature>
<feature type="transmembrane region" description="Helical" evidence="9">
    <location>
        <begin position="164"/>
        <end position="187"/>
    </location>
</feature>
<keyword evidence="7" id="KW-0046">Antibiotic resistance</keyword>
<dbReference type="Gene3D" id="1.20.1250.20">
    <property type="entry name" value="MFS general substrate transporter like domains"/>
    <property type="match status" value="1"/>
</dbReference>
<dbReference type="OrthoDB" id="7375466at2"/>
<dbReference type="EMBL" id="RBDY01000047">
    <property type="protein sequence ID" value="RKN13446.1"/>
    <property type="molecule type" value="Genomic_DNA"/>
</dbReference>
<sequence>MPHGVHAVERSLTDSEGKIPPVNASTTAPQTRPGLTLALLALAQFIIAVDFDIVFVALPEIQRDLGFSDQSLQWVISAYTVALGGFLLLGGRAADRLGARRTFIVGLALFGVASLCGGLASDPGVLVSSRAAQGLGGAMLTPATLKLIGLNFAEGPERIRAMAVWGIAGSSGAAVGALGGGVLTNYLGWEWVLWVNVPVAALGLVAVPRLLRADERPTTGVGGFDLPGAVVATLGSTLVVFGLVSGPDEGWGSLRGGGALVVGLALLGVFLLIESRSRDALVPLRMFHNRSLPTAMILVFIFMSTISTQYYLFTDYLQNVLDYSALRTGLAFLPLSILSMLGSGKLVPVMLQRWGMRVTLFVGMFGFGVAMALVSIGMSPDGSYWAVFPGVCLWALSAGIAFPPIYMAASSETPPAEHGVASALASTSQYIGGAVGLAALVAVANAGIGGDSESAPVSDVVDGLQLAGWTGAVAAAAGAFFAFVIKKPTAPAAEPAEETAPVAKDPAAKDEAARTL</sequence>
<dbReference type="PANTHER" id="PTHR42718">
    <property type="entry name" value="MAJOR FACILITATOR SUPERFAMILY MULTIDRUG TRANSPORTER MFSC"/>
    <property type="match status" value="1"/>
</dbReference>
<feature type="transmembrane region" description="Helical" evidence="9">
    <location>
        <begin position="223"/>
        <end position="244"/>
    </location>
</feature>
<comment type="subcellular location">
    <subcellularLocation>
        <location evidence="1">Cell membrane</location>
        <topology evidence="1">Multi-pass membrane protein</topology>
    </subcellularLocation>
</comment>
<evidence type="ECO:0000313" key="14">
    <source>
        <dbReference type="Proteomes" id="UP000275024"/>
    </source>
</evidence>
<gene>
    <name evidence="12" type="ORF">D7318_31270</name>
    <name evidence="11" type="ORF">D7319_31275</name>
</gene>
<comment type="caution">
    <text evidence="11">The sequence shown here is derived from an EMBL/GenBank/DDBJ whole genome shotgun (WGS) entry which is preliminary data.</text>
</comment>
<dbReference type="InterPro" id="IPR036259">
    <property type="entry name" value="MFS_trans_sf"/>
</dbReference>
<keyword evidence="13" id="KW-1185">Reference proteome</keyword>
<dbReference type="PANTHER" id="PTHR42718:SF46">
    <property type="entry name" value="BLR6921 PROTEIN"/>
    <property type="match status" value="1"/>
</dbReference>
<evidence type="ECO:0000256" key="5">
    <source>
        <dbReference type="ARBA" id="ARBA00022989"/>
    </source>
</evidence>
<proteinExistence type="predicted"/>
<dbReference type="Proteomes" id="UP000268652">
    <property type="component" value="Unassembled WGS sequence"/>
</dbReference>
<evidence type="ECO:0000313" key="11">
    <source>
        <dbReference type="EMBL" id="RKN03584.1"/>
    </source>
</evidence>
<feature type="transmembrane region" description="Helical" evidence="9">
    <location>
        <begin position="102"/>
        <end position="120"/>
    </location>
</feature>
<feature type="compositionally biased region" description="Basic and acidic residues" evidence="8">
    <location>
        <begin position="506"/>
        <end position="516"/>
    </location>
</feature>
<evidence type="ECO:0000256" key="7">
    <source>
        <dbReference type="ARBA" id="ARBA00023251"/>
    </source>
</evidence>
<dbReference type="EMBL" id="RBDX01000047">
    <property type="protein sequence ID" value="RKN03584.1"/>
    <property type="molecule type" value="Genomic_DNA"/>
</dbReference>
<feature type="transmembrane region" description="Helical" evidence="9">
    <location>
        <begin position="384"/>
        <end position="409"/>
    </location>
</feature>
<dbReference type="GO" id="GO:0005886">
    <property type="term" value="C:plasma membrane"/>
    <property type="evidence" value="ECO:0007669"/>
    <property type="project" value="UniProtKB-SubCell"/>
</dbReference>
<dbReference type="PROSITE" id="PS50850">
    <property type="entry name" value="MFS"/>
    <property type="match status" value="1"/>
</dbReference>
<name>A0A3A9W2Z9_9ACTN</name>
<dbReference type="GO" id="GO:0046677">
    <property type="term" value="P:response to antibiotic"/>
    <property type="evidence" value="ECO:0007669"/>
    <property type="project" value="UniProtKB-KW"/>
</dbReference>
<keyword evidence="2" id="KW-0813">Transport</keyword>
<dbReference type="InterPro" id="IPR020846">
    <property type="entry name" value="MFS_dom"/>
</dbReference>
<evidence type="ECO:0000256" key="2">
    <source>
        <dbReference type="ARBA" id="ARBA00022448"/>
    </source>
</evidence>
<dbReference type="AlphaFoldDB" id="A0A3A9W2Z9"/>
<dbReference type="Proteomes" id="UP000275024">
    <property type="component" value="Unassembled WGS sequence"/>
</dbReference>
<evidence type="ECO:0000256" key="6">
    <source>
        <dbReference type="ARBA" id="ARBA00023136"/>
    </source>
</evidence>
<feature type="transmembrane region" description="Helical" evidence="9">
    <location>
        <begin position="358"/>
        <end position="378"/>
    </location>
</feature>
<evidence type="ECO:0000256" key="1">
    <source>
        <dbReference type="ARBA" id="ARBA00004651"/>
    </source>
</evidence>
<evidence type="ECO:0000256" key="9">
    <source>
        <dbReference type="SAM" id="Phobius"/>
    </source>
</evidence>
<dbReference type="Pfam" id="PF07690">
    <property type="entry name" value="MFS_1"/>
    <property type="match status" value="1"/>
</dbReference>
<dbReference type="Gene3D" id="1.20.1720.10">
    <property type="entry name" value="Multidrug resistance protein D"/>
    <property type="match status" value="1"/>
</dbReference>
<feature type="compositionally biased region" description="Low complexity" evidence="8">
    <location>
        <begin position="492"/>
        <end position="501"/>
    </location>
</feature>
<feature type="transmembrane region" description="Helical" evidence="9">
    <location>
        <begin position="468"/>
        <end position="485"/>
    </location>
</feature>
<dbReference type="SUPFAM" id="SSF103473">
    <property type="entry name" value="MFS general substrate transporter"/>
    <property type="match status" value="1"/>
</dbReference>
<evidence type="ECO:0000256" key="8">
    <source>
        <dbReference type="SAM" id="MobiDB-lite"/>
    </source>
</evidence>
<keyword evidence="5 9" id="KW-1133">Transmembrane helix</keyword>
<keyword evidence="6 9" id="KW-0472">Membrane</keyword>
<feature type="transmembrane region" description="Helical" evidence="9">
    <location>
        <begin position="325"/>
        <end position="346"/>
    </location>
</feature>
<feature type="transmembrane region" description="Helical" evidence="9">
    <location>
        <begin position="256"/>
        <end position="273"/>
    </location>
</feature>
<accession>A0A3A9W2Z9</accession>
<evidence type="ECO:0000259" key="10">
    <source>
        <dbReference type="PROSITE" id="PS50850"/>
    </source>
</evidence>
<evidence type="ECO:0000313" key="12">
    <source>
        <dbReference type="EMBL" id="RKN13446.1"/>
    </source>
</evidence>
<protein>
    <submittedName>
        <fullName evidence="11">MFS transporter</fullName>
    </submittedName>
</protein>
<feature type="domain" description="Major facilitator superfamily (MFS) profile" evidence="10">
    <location>
        <begin position="36"/>
        <end position="490"/>
    </location>
</feature>
<dbReference type="InterPro" id="IPR011701">
    <property type="entry name" value="MFS"/>
</dbReference>
<feature type="transmembrane region" description="Helical" evidence="9">
    <location>
        <begin position="71"/>
        <end position="90"/>
    </location>
</feature>